<evidence type="ECO:0000313" key="7">
    <source>
        <dbReference type="EMBL" id="SMD45984.1"/>
    </source>
</evidence>
<dbReference type="Pfam" id="PF03626">
    <property type="entry name" value="COX4_pro"/>
    <property type="match status" value="1"/>
</dbReference>
<dbReference type="Proteomes" id="UP000192333">
    <property type="component" value="Chromosome I"/>
</dbReference>
<evidence type="ECO:0000256" key="1">
    <source>
        <dbReference type="ARBA" id="ARBA00004651"/>
    </source>
</evidence>
<dbReference type="RefSeq" id="WP_084122937.1">
    <property type="nucleotide sequence ID" value="NZ_LT838813.1"/>
</dbReference>
<evidence type="ECO:0000256" key="3">
    <source>
        <dbReference type="ARBA" id="ARBA00022692"/>
    </source>
</evidence>
<feature type="transmembrane region" description="Helical" evidence="6">
    <location>
        <begin position="32"/>
        <end position="52"/>
    </location>
</feature>
<evidence type="ECO:0000256" key="2">
    <source>
        <dbReference type="ARBA" id="ARBA00022475"/>
    </source>
</evidence>
<dbReference type="OrthoDB" id="681046at2"/>
<keyword evidence="2" id="KW-1003">Cell membrane</keyword>
<gene>
    <name evidence="7" type="ORF">SAMN00777080_4658</name>
</gene>
<organism evidence="7 8">
    <name type="scientific">Aquiflexum balticum DSM 16537</name>
    <dbReference type="NCBI Taxonomy" id="758820"/>
    <lineage>
        <taxon>Bacteria</taxon>
        <taxon>Pseudomonadati</taxon>
        <taxon>Bacteroidota</taxon>
        <taxon>Cytophagia</taxon>
        <taxon>Cytophagales</taxon>
        <taxon>Cyclobacteriaceae</taxon>
        <taxon>Aquiflexum</taxon>
    </lineage>
</organism>
<feature type="transmembrane region" description="Helical" evidence="6">
    <location>
        <begin position="7"/>
        <end position="26"/>
    </location>
</feature>
<sequence>MKDENLFTLLVLIGLTLVTGLVASFWGESGLLSVTVMGIAGVKFYLVAFEFMELRKAHLFWKIATVTVGLLVVLLVGMVI</sequence>
<keyword evidence="3 6" id="KW-0812">Transmembrane</keyword>
<feature type="transmembrane region" description="Helical" evidence="6">
    <location>
        <begin position="59"/>
        <end position="79"/>
    </location>
</feature>
<keyword evidence="4 6" id="KW-1133">Transmembrane helix</keyword>
<dbReference type="AlphaFoldDB" id="A0A1W2HB17"/>
<dbReference type="STRING" id="758820.SAMN00777080_4658"/>
<comment type="subcellular location">
    <subcellularLocation>
        <location evidence="1">Cell membrane</location>
        <topology evidence="1">Multi-pass membrane protein</topology>
    </subcellularLocation>
</comment>
<reference evidence="8" key="1">
    <citation type="submission" date="2017-04" db="EMBL/GenBank/DDBJ databases">
        <authorList>
            <person name="Varghese N."/>
            <person name="Submissions S."/>
        </authorList>
    </citation>
    <scope>NUCLEOTIDE SEQUENCE [LARGE SCALE GENOMIC DNA]</scope>
    <source>
        <strain evidence="8">DSM 16537</strain>
    </source>
</reference>
<protein>
    <submittedName>
        <fullName evidence="7">Cytochrome C oxidase subunit IV</fullName>
    </submittedName>
</protein>
<keyword evidence="8" id="KW-1185">Reference proteome</keyword>
<evidence type="ECO:0000256" key="4">
    <source>
        <dbReference type="ARBA" id="ARBA00022989"/>
    </source>
</evidence>
<evidence type="ECO:0000313" key="8">
    <source>
        <dbReference type="Proteomes" id="UP000192333"/>
    </source>
</evidence>
<evidence type="ECO:0000256" key="6">
    <source>
        <dbReference type="SAM" id="Phobius"/>
    </source>
</evidence>
<dbReference type="GO" id="GO:0005886">
    <property type="term" value="C:plasma membrane"/>
    <property type="evidence" value="ECO:0007669"/>
    <property type="project" value="UniProtKB-SubCell"/>
</dbReference>
<dbReference type="InterPro" id="IPR005171">
    <property type="entry name" value="Cyt_c_oxidase_su4_prok"/>
</dbReference>
<evidence type="ECO:0000256" key="5">
    <source>
        <dbReference type="ARBA" id="ARBA00023136"/>
    </source>
</evidence>
<dbReference type="EMBL" id="LT838813">
    <property type="protein sequence ID" value="SMD45984.1"/>
    <property type="molecule type" value="Genomic_DNA"/>
</dbReference>
<name>A0A1W2HB17_9BACT</name>
<proteinExistence type="predicted"/>
<accession>A0A1W2HB17</accession>
<keyword evidence="5 6" id="KW-0472">Membrane</keyword>